<dbReference type="KEGG" id="spph:KFK14_10585"/>
<feature type="transmembrane region" description="Helical" evidence="2">
    <location>
        <begin position="102"/>
        <end position="123"/>
    </location>
</feature>
<protein>
    <submittedName>
        <fullName evidence="3">Phage holin family protein</fullName>
    </submittedName>
</protein>
<sequence length="137" mass="14813">MTEARETSSTGPFGKNGAGTALPHDRPVKEEPLKEVLRRLVDDGRAYADAEINRQKIRAAFIGSGLRTVVILGAVALILLFGTLVTLMIGLVFALAPYLTPLGATFAVSITALLIVAILLYAAKQRLRRLFPDKDRP</sequence>
<feature type="region of interest" description="Disordered" evidence="1">
    <location>
        <begin position="1"/>
        <end position="26"/>
    </location>
</feature>
<evidence type="ECO:0000313" key="4">
    <source>
        <dbReference type="Proteomes" id="UP000681425"/>
    </source>
</evidence>
<reference evidence="3" key="1">
    <citation type="submission" date="2021-04" db="EMBL/GenBank/DDBJ databases">
        <title>Isolation of p-tert-butylphenol degrading bacteria Sphingobium phenoxybenzoativorans Tas13 from active sludge.</title>
        <authorList>
            <person name="Li Y."/>
        </authorList>
    </citation>
    <scope>NUCLEOTIDE SEQUENCE</scope>
    <source>
        <strain evidence="3">Tas13</strain>
    </source>
</reference>
<name>A0A975Q3J0_9SPHN</name>
<evidence type="ECO:0000256" key="2">
    <source>
        <dbReference type="SAM" id="Phobius"/>
    </source>
</evidence>
<gene>
    <name evidence="3" type="ORF">KFK14_10585</name>
</gene>
<keyword evidence="2" id="KW-0812">Transmembrane</keyword>
<evidence type="ECO:0000256" key="1">
    <source>
        <dbReference type="SAM" id="MobiDB-lite"/>
    </source>
</evidence>
<keyword evidence="2" id="KW-0472">Membrane</keyword>
<organism evidence="3 4">
    <name type="scientific">Sphingobium phenoxybenzoativorans</name>
    <dbReference type="NCBI Taxonomy" id="1592790"/>
    <lineage>
        <taxon>Bacteria</taxon>
        <taxon>Pseudomonadati</taxon>
        <taxon>Pseudomonadota</taxon>
        <taxon>Alphaproteobacteria</taxon>
        <taxon>Sphingomonadales</taxon>
        <taxon>Sphingomonadaceae</taxon>
        <taxon>Sphingobium</taxon>
    </lineage>
</organism>
<dbReference type="Proteomes" id="UP000681425">
    <property type="component" value="Chromosome"/>
</dbReference>
<accession>A0A975Q3J0</accession>
<keyword evidence="4" id="KW-1185">Reference proteome</keyword>
<proteinExistence type="predicted"/>
<dbReference type="EMBL" id="CP073910">
    <property type="protein sequence ID" value="QUT07781.1"/>
    <property type="molecule type" value="Genomic_DNA"/>
</dbReference>
<dbReference type="RefSeq" id="WP_212610758.1">
    <property type="nucleotide sequence ID" value="NZ_CP073910.1"/>
</dbReference>
<dbReference type="AlphaFoldDB" id="A0A975Q3J0"/>
<keyword evidence="2" id="KW-1133">Transmembrane helix</keyword>
<feature type="transmembrane region" description="Helical" evidence="2">
    <location>
        <begin position="69"/>
        <end position="96"/>
    </location>
</feature>
<evidence type="ECO:0000313" key="3">
    <source>
        <dbReference type="EMBL" id="QUT07781.1"/>
    </source>
</evidence>